<evidence type="ECO:0000313" key="9">
    <source>
        <dbReference type="EMBL" id="RDI41411.1"/>
    </source>
</evidence>
<dbReference type="Proteomes" id="UP000255326">
    <property type="component" value="Unassembled WGS sequence"/>
</dbReference>
<comment type="similarity">
    <text evidence="2">Belongs to the bacterial solute-binding protein 8 family.</text>
</comment>
<dbReference type="GO" id="GO:0005886">
    <property type="term" value="C:plasma membrane"/>
    <property type="evidence" value="ECO:0007669"/>
    <property type="project" value="UniProtKB-SubCell"/>
</dbReference>
<evidence type="ECO:0000256" key="6">
    <source>
        <dbReference type="ARBA" id="ARBA00023288"/>
    </source>
</evidence>
<evidence type="ECO:0000256" key="1">
    <source>
        <dbReference type="ARBA" id="ARBA00004193"/>
    </source>
</evidence>
<evidence type="ECO:0000256" key="4">
    <source>
        <dbReference type="ARBA" id="ARBA00022729"/>
    </source>
</evidence>
<dbReference type="GO" id="GO:0030288">
    <property type="term" value="C:outer membrane-bounded periplasmic space"/>
    <property type="evidence" value="ECO:0007669"/>
    <property type="project" value="TreeGrafter"/>
</dbReference>
<dbReference type="PANTHER" id="PTHR30532">
    <property type="entry name" value="IRON III DICITRATE-BINDING PERIPLASMIC PROTEIN"/>
    <property type="match status" value="1"/>
</dbReference>
<keyword evidence="6" id="KW-0449">Lipoprotein</keyword>
<dbReference type="CDD" id="cd01146">
    <property type="entry name" value="FhuD"/>
    <property type="match status" value="1"/>
</dbReference>
<dbReference type="Gene3D" id="3.40.50.1980">
    <property type="entry name" value="Nitrogenase molybdenum iron protein domain"/>
    <property type="match status" value="2"/>
</dbReference>
<dbReference type="PROSITE" id="PS51257">
    <property type="entry name" value="PROKAR_LIPOPROTEIN"/>
    <property type="match status" value="1"/>
</dbReference>
<dbReference type="InterPro" id="IPR051313">
    <property type="entry name" value="Bact_iron-sidero_bind"/>
</dbReference>
<keyword evidence="10" id="KW-1185">Reference proteome</keyword>
<dbReference type="AlphaFoldDB" id="A0A370GCG8"/>
<organism evidence="9 10">
    <name type="scientific">Falsibacillus pallidus</name>
    <dbReference type="NCBI Taxonomy" id="493781"/>
    <lineage>
        <taxon>Bacteria</taxon>
        <taxon>Bacillati</taxon>
        <taxon>Bacillota</taxon>
        <taxon>Bacilli</taxon>
        <taxon>Bacillales</taxon>
        <taxon>Bacillaceae</taxon>
        <taxon>Falsibacillus</taxon>
    </lineage>
</organism>
<dbReference type="GO" id="GO:1901678">
    <property type="term" value="P:iron coordination entity transport"/>
    <property type="evidence" value="ECO:0007669"/>
    <property type="project" value="UniProtKB-ARBA"/>
</dbReference>
<dbReference type="Pfam" id="PF01497">
    <property type="entry name" value="Peripla_BP_2"/>
    <property type="match status" value="1"/>
</dbReference>
<accession>A0A370GCG8</accession>
<keyword evidence="3" id="KW-0813">Transport</keyword>
<evidence type="ECO:0000256" key="5">
    <source>
        <dbReference type="ARBA" id="ARBA00023139"/>
    </source>
</evidence>
<feature type="chain" id="PRO_5016636901" evidence="7">
    <location>
        <begin position="27"/>
        <end position="318"/>
    </location>
</feature>
<gene>
    <name evidence="9" type="ORF">DFR59_10861</name>
</gene>
<evidence type="ECO:0000259" key="8">
    <source>
        <dbReference type="PROSITE" id="PS50983"/>
    </source>
</evidence>
<dbReference type="SUPFAM" id="SSF53807">
    <property type="entry name" value="Helical backbone' metal receptor"/>
    <property type="match status" value="1"/>
</dbReference>
<dbReference type="EMBL" id="QQAY01000008">
    <property type="protein sequence ID" value="RDI41411.1"/>
    <property type="molecule type" value="Genomic_DNA"/>
</dbReference>
<feature type="domain" description="Fe/B12 periplasmic-binding" evidence="8">
    <location>
        <begin position="57"/>
        <end position="318"/>
    </location>
</feature>
<protein>
    <submittedName>
        <fullName evidence="9">Iron complex transport system substrate-binding protein</fullName>
    </submittedName>
</protein>
<evidence type="ECO:0000256" key="2">
    <source>
        <dbReference type="ARBA" id="ARBA00008814"/>
    </source>
</evidence>
<comment type="caution">
    <text evidence="9">The sequence shown here is derived from an EMBL/GenBank/DDBJ whole genome shotgun (WGS) entry which is preliminary data.</text>
</comment>
<dbReference type="FunFam" id="3.40.50.1980:FF:000003">
    <property type="entry name" value="Iron ABC transporter substrate-binding protein"/>
    <property type="match status" value="1"/>
</dbReference>
<feature type="signal peptide" evidence="7">
    <location>
        <begin position="1"/>
        <end position="26"/>
    </location>
</feature>
<reference evidence="9 10" key="1">
    <citation type="submission" date="2018-07" db="EMBL/GenBank/DDBJ databases">
        <title>Genomic Encyclopedia of Type Strains, Phase IV (KMG-IV): sequencing the most valuable type-strain genomes for metagenomic binning, comparative biology and taxonomic classification.</title>
        <authorList>
            <person name="Goeker M."/>
        </authorList>
    </citation>
    <scope>NUCLEOTIDE SEQUENCE [LARGE SCALE GENOMIC DNA]</scope>
    <source>
        <strain evidence="9 10">DSM 25281</strain>
    </source>
</reference>
<keyword evidence="4 7" id="KW-0732">Signal</keyword>
<evidence type="ECO:0000313" key="10">
    <source>
        <dbReference type="Proteomes" id="UP000255326"/>
    </source>
</evidence>
<dbReference type="FunFam" id="3.40.50.1980:FF:000018">
    <property type="entry name" value="Iron(III) dicitrate-binding periplasmic protein"/>
    <property type="match status" value="1"/>
</dbReference>
<dbReference type="InterPro" id="IPR002491">
    <property type="entry name" value="ABC_transptr_periplasmic_BD"/>
</dbReference>
<dbReference type="PANTHER" id="PTHR30532:SF21">
    <property type="entry name" value="SIDEROPHORE-BINDING LIPOPROTEIN YFIY-RELATED"/>
    <property type="match status" value="1"/>
</dbReference>
<evidence type="ECO:0000256" key="3">
    <source>
        <dbReference type="ARBA" id="ARBA00022448"/>
    </source>
</evidence>
<proteinExistence type="inferred from homology"/>
<evidence type="ECO:0000256" key="7">
    <source>
        <dbReference type="SAM" id="SignalP"/>
    </source>
</evidence>
<keyword evidence="5" id="KW-0564">Palmitate</keyword>
<name>A0A370GCG8_9BACI</name>
<dbReference type="PROSITE" id="PS50983">
    <property type="entry name" value="FE_B12_PBP"/>
    <property type="match status" value="1"/>
</dbReference>
<dbReference type="RefSeq" id="WP_211318557.1">
    <property type="nucleotide sequence ID" value="NZ_QQAY01000008.1"/>
</dbReference>
<sequence length="318" mass="35398">MKKLVALFTILTLLLLAACGKTDDNAAGGSSTNTEKEKSYTIEHAMGSTEIKGTPKRVVILTNEGTEALLSMGVTPVGAVQSWTGNPWYDHIADKMKDTKVVGTESDINIEAIAKLKPDLIIGNKMRQEKFYGQLSKIAPTVFAETLRGDWQENFKLYAKALNKEEKGKEVLDAYNNRIDEIKTELGDKVNTKVSMVRFLAGDVRIYHKDSFSGVILDQIGFQRPGDQNKPDFAEKGVTKERIPAMDGDVLFYFTYDTGDGKANQVEKEWLEDPLFKNLNAAKNNKVYKVDDVIWNTAGGVMAANLMLDDIEKIFLNK</sequence>
<comment type="subcellular location">
    <subcellularLocation>
        <location evidence="1">Cell membrane</location>
        <topology evidence="1">Lipid-anchor</topology>
    </subcellularLocation>
</comment>